<evidence type="ECO:0000256" key="5">
    <source>
        <dbReference type="ARBA" id="ARBA00038359"/>
    </source>
</evidence>
<feature type="transmembrane region" description="Helical" evidence="7">
    <location>
        <begin position="142"/>
        <end position="161"/>
    </location>
</feature>
<keyword evidence="3 7" id="KW-1133">Transmembrane helix</keyword>
<feature type="transmembrane region" description="Helical" evidence="7">
    <location>
        <begin position="203"/>
        <end position="223"/>
    </location>
</feature>
<feature type="transmembrane region" description="Helical" evidence="7">
    <location>
        <begin position="20"/>
        <end position="41"/>
    </location>
</feature>
<feature type="region of interest" description="Disordered" evidence="6">
    <location>
        <begin position="422"/>
        <end position="460"/>
    </location>
</feature>
<dbReference type="Pfam" id="PF20684">
    <property type="entry name" value="Fung_rhodopsin"/>
    <property type="match status" value="1"/>
</dbReference>
<keyword evidence="4 7" id="KW-0472">Membrane</keyword>
<comment type="subcellular location">
    <subcellularLocation>
        <location evidence="1">Membrane</location>
        <topology evidence="1">Multi-pass membrane protein</topology>
    </subcellularLocation>
</comment>
<reference evidence="9" key="1">
    <citation type="journal article" date="2020" name="Stud. Mycol.">
        <title>101 Dothideomycetes genomes: a test case for predicting lifestyles and emergence of pathogens.</title>
        <authorList>
            <person name="Haridas S."/>
            <person name="Albert R."/>
            <person name="Binder M."/>
            <person name="Bloem J."/>
            <person name="Labutti K."/>
            <person name="Salamov A."/>
            <person name="Andreopoulos B."/>
            <person name="Baker S."/>
            <person name="Barry K."/>
            <person name="Bills G."/>
            <person name="Bluhm B."/>
            <person name="Cannon C."/>
            <person name="Castanera R."/>
            <person name="Culley D."/>
            <person name="Daum C."/>
            <person name="Ezra D."/>
            <person name="Gonzalez J."/>
            <person name="Henrissat B."/>
            <person name="Kuo A."/>
            <person name="Liang C."/>
            <person name="Lipzen A."/>
            <person name="Lutzoni F."/>
            <person name="Magnuson J."/>
            <person name="Mondo S."/>
            <person name="Nolan M."/>
            <person name="Ohm R."/>
            <person name="Pangilinan J."/>
            <person name="Park H.-J."/>
            <person name="Ramirez L."/>
            <person name="Alfaro M."/>
            <person name="Sun H."/>
            <person name="Tritt A."/>
            <person name="Yoshinaga Y."/>
            <person name="Zwiers L.-H."/>
            <person name="Turgeon B."/>
            <person name="Goodwin S."/>
            <person name="Spatafora J."/>
            <person name="Crous P."/>
            <person name="Grigoriev I."/>
        </authorList>
    </citation>
    <scope>NUCLEOTIDE SEQUENCE</scope>
    <source>
        <strain evidence="9">CBS 116005</strain>
    </source>
</reference>
<dbReference type="OrthoDB" id="5398233at2759"/>
<feature type="region of interest" description="Disordered" evidence="6">
    <location>
        <begin position="386"/>
        <end position="406"/>
    </location>
</feature>
<organism evidence="9 10">
    <name type="scientific">Teratosphaeria nubilosa</name>
    <dbReference type="NCBI Taxonomy" id="161662"/>
    <lineage>
        <taxon>Eukaryota</taxon>
        <taxon>Fungi</taxon>
        <taxon>Dikarya</taxon>
        <taxon>Ascomycota</taxon>
        <taxon>Pezizomycotina</taxon>
        <taxon>Dothideomycetes</taxon>
        <taxon>Dothideomycetidae</taxon>
        <taxon>Mycosphaerellales</taxon>
        <taxon>Teratosphaeriaceae</taxon>
        <taxon>Teratosphaeria</taxon>
    </lineage>
</organism>
<evidence type="ECO:0000259" key="8">
    <source>
        <dbReference type="Pfam" id="PF20684"/>
    </source>
</evidence>
<evidence type="ECO:0000256" key="2">
    <source>
        <dbReference type="ARBA" id="ARBA00022692"/>
    </source>
</evidence>
<protein>
    <recommendedName>
        <fullName evidence="8">Rhodopsin domain-containing protein</fullName>
    </recommendedName>
</protein>
<dbReference type="InterPro" id="IPR052337">
    <property type="entry name" value="SAT4-like"/>
</dbReference>
<dbReference type="AlphaFoldDB" id="A0A6G1L1S4"/>
<feature type="compositionally biased region" description="Low complexity" evidence="6">
    <location>
        <begin position="430"/>
        <end position="443"/>
    </location>
</feature>
<evidence type="ECO:0000256" key="3">
    <source>
        <dbReference type="ARBA" id="ARBA00022989"/>
    </source>
</evidence>
<dbReference type="InterPro" id="IPR049326">
    <property type="entry name" value="Rhodopsin_dom_fungi"/>
</dbReference>
<comment type="similarity">
    <text evidence="5">Belongs to the SAT4 family.</text>
</comment>
<name>A0A6G1L1S4_9PEZI</name>
<feature type="region of interest" description="Disordered" evidence="6">
    <location>
        <begin position="297"/>
        <end position="322"/>
    </location>
</feature>
<evidence type="ECO:0000256" key="4">
    <source>
        <dbReference type="ARBA" id="ARBA00023136"/>
    </source>
</evidence>
<dbReference type="GO" id="GO:0016020">
    <property type="term" value="C:membrane"/>
    <property type="evidence" value="ECO:0007669"/>
    <property type="project" value="UniProtKB-SubCell"/>
</dbReference>
<feature type="transmembrane region" description="Helical" evidence="7">
    <location>
        <begin position="274"/>
        <end position="290"/>
    </location>
</feature>
<feature type="compositionally biased region" description="Polar residues" evidence="6">
    <location>
        <begin position="301"/>
        <end position="313"/>
    </location>
</feature>
<evidence type="ECO:0000313" key="9">
    <source>
        <dbReference type="EMBL" id="KAF2766836.1"/>
    </source>
</evidence>
<accession>A0A6G1L1S4</accession>
<evidence type="ECO:0000256" key="6">
    <source>
        <dbReference type="SAM" id="MobiDB-lite"/>
    </source>
</evidence>
<keyword evidence="2 7" id="KW-0812">Transmembrane</keyword>
<evidence type="ECO:0000256" key="7">
    <source>
        <dbReference type="SAM" id="Phobius"/>
    </source>
</evidence>
<gene>
    <name evidence="9" type="ORF">EJ03DRAFT_366756</name>
</gene>
<feature type="transmembrane region" description="Helical" evidence="7">
    <location>
        <begin position="102"/>
        <end position="121"/>
    </location>
</feature>
<dbReference type="EMBL" id="ML995865">
    <property type="protein sequence ID" value="KAF2766836.1"/>
    <property type="molecule type" value="Genomic_DNA"/>
</dbReference>
<dbReference type="PANTHER" id="PTHR33048:SF19">
    <property type="entry name" value="MEMBRANE PROTEIN PTH11-LIKE, PUTATIVE (AFU_ORTHOLOGUE AFUA_1G14080)-RELATED"/>
    <property type="match status" value="1"/>
</dbReference>
<keyword evidence="10" id="KW-1185">Reference proteome</keyword>
<dbReference type="PANTHER" id="PTHR33048">
    <property type="entry name" value="PTH11-LIKE INTEGRAL MEMBRANE PROTEIN (AFU_ORTHOLOGUE AFUA_5G11245)"/>
    <property type="match status" value="1"/>
</dbReference>
<feature type="domain" description="Rhodopsin" evidence="8">
    <location>
        <begin position="38"/>
        <end position="279"/>
    </location>
</feature>
<feature type="compositionally biased region" description="Polar residues" evidence="6">
    <location>
        <begin position="391"/>
        <end position="406"/>
    </location>
</feature>
<feature type="transmembrane region" description="Helical" evidence="7">
    <location>
        <begin position="235"/>
        <end position="254"/>
    </location>
</feature>
<feature type="transmembrane region" description="Helical" evidence="7">
    <location>
        <begin position="53"/>
        <end position="76"/>
    </location>
</feature>
<proteinExistence type="inferred from homology"/>
<evidence type="ECO:0000256" key="1">
    <source>
        <dbReference type="ARBA" id="ARBA00004141"/>
    </source>
</evidence>
<evidence type="ECO:0000313" key="10">
    <source>
        <dbReference type="Proteomes" id="UP000799436"/>
    </source>
</evidence>
<sequence>MSVWDDAAPTYRKPHSNYPTLLYSWWCTGFAAVIIITRVLGRKIRSNVLFREDWIILLALIPLLIRMAVVHVILLYDTNNIQTEGISFTEEELYHRSIGSRLVLVSRIAYAAFIWTCKVTISEFLKRITARVWRKSYETVLRTIRAFLLLTFIAVVVATLAECHPFEDYWQIVPDPGPLCRQGYAQRSDILSRMGSCDIITDGTLTLVTNVVLLVIFPVPLVLSSGQTWKRKLQLASLFSLSSIMIGITATRIPKVIEHRGRQQYRTVWASSEILAASAVSSAVILGSFLKDKGTKRNKFRSSGTGTNNSADQASFRRPTVVSTREFSSEEDLFRSLGMRVPDHLRDETDITPRPAPAASPAQCNSKVKCKRLPDLRPMARDIEAAEEIQHGSSSKRNPMPSTMSRQSMSLFDVGGLLEDGETSFDSRSHSTTTMLESTTSGTVAQDFASSSTEHSRKGSRAFLSDVGGILVPQGGSSRPAHVCNFSRPHLNYANERRDARIGILVPMLERYETHNSLQDLGGLLREEGQFHAVADVGPATGHGMRPEDRQHSLQDVGGLLLDGGKAGTRR</sequence>
<dbReference type="Proteomes" id="UP000799436">
    <property type="component" value="Unassembled WGS sequence"/>
</dbReference>